<evidence type="ECO:0000313" key="2">
    <source>
        <dbReference type="EMBL" id="ATU20002.1"/>
    </source>
</evidence>
<name>A0A2D3D3L3_9BIFI</name>
<sequence>MSIANMVRIECEGHVELNQYDAAEQSLVQFTDFVHAQQLDNPDTLLSINSYLANEAGGEAVIDQFQELVSSTATWKQEAITAGIVPQIESVTVSDEDEVVTSEEIHEIRKRDTRKQTEAGEPEESGSTEDKQPQCSKCGKRLPSTGAKGICKHCEAKVEGRRAAILGAAVTAGSMVIKKYGPKVVPAVMKVIKK</sequence>
<proteinExistence type="predicted"/>
<dbReference type="KEGG" id="bcho:BcFMB_02610"/>
<dbReference type="Proteomes" id="UP000229907">
    <property type="component" value="Chromosome"/>
</dbReference>
<accession>A0A2D3D3L3</accession>
<reference evidence="2 3" key="1">
    <citation type="submission" date="2016-11" db="EMBL/GenBank/DDBJ databases">
        <title>complete genome sequence of Bifidobacterium choerinum strain FMB-1.</title>
        <authorList>
            <person name="Park C.-S."/>
            <person name="Jung D.-H."/>
            <person name="Choi D.-S."/>
        </authorList>
    </citation>
    <scope>NUCLEOTIDE SEQUENCE [LARGE SCALE GENOMIC DNA]</scope>
    <source>
        <strain evidence="2 3">FMB-1</strain>
    </source>
</reference>
<feature type="compositionally biased region" description="Basic and acidic residues" evidence="1">
    <location>
        <begin position="103"/>
        <end position="118"/>
    </location>
</feature>
<dbReference type="RefSeq" id="WP_099720971.1">
    <property type="nucleotide sequence ID" value="NZ_CP018044.1"/>
</dbReference>
<evidence type="ECO:0000313" key="3">
    <source>
        <dbReference type="Proteomes" id="UP000229907"/>
    </source>
</evidence>
<organism evidence="2 3">
    <name type="scientific">Bifidobacterium choerinum</name>
    <dbReference type="NCBI Taxonomy" id="35760"/>
    <lineage>
        <taxon>Bacteria</taxon>
        <taxon>Bacillati</taxon>
        <taxon>Actinomycetota</taxon>
        <taxon>Actinomycetes</taxon>
        <taxon>Bifidobacteriales</taxon>
        <taxon>Bifidobacteriaceae</taxon>
        <taxon>Bifidobacterium</taxon>
    </lineage>
</organism>
<dbReference type="AlphaFoldDB" id="A0A2D3D3L3"/>
<evidence type="ECO:0000256" key="1">
    <source>
        <dbReference type="SAM" id="MobiDB-lite"/>
    </source>
</evidence>
<dbReference type="EMBL" id="CP018044">
    <property type="protein sequence ID" value="ATU20002.1"/>
    <property type="molecule type" value="Genomic_DNA"/>
</dbReference>
<gene>
    <name evidence="2" type="ORF">BcFMB_02610</name>
</gene>
<feature type="region of interest" description="Disordered" evidence="1">
    <location>
        <begin position="99"/>
        <end position="139"/>
    </location>
</feature>
<protein>
    <submittedName>
        <fullName evidence="2">Uncharacterized protein</fullName>
    </submittedName>
</protein>